<dbReference type="RefSeq" id="WP_183750015.1">
    <property type="nucleotide sequence ID" value="NZ_JACICC010000001.1"/>
</dbReference>
<comment type="caution">
    <text evidence="3">The sequence shown here is derived from an EMBL/GenBank/DDBJ whole genome shotgun (WGS) entry which is preliminary data.</text>
</comment>
<sequence>MKNSVKRLSFSSFSVRSAAIATLAATGIAFGGGSAVAQTATAPAPAAQSTLTQSHIDVAREVVTLSGMARTFDGLLPTFGDQVRQTFITRPEISADLNAVLDQLKPELEEKKADILNNAARILASRLNEETLVQVRDFFRSTAGQQYVATQPLVLDDLFAALNTWIGDVSSFIVTRVREELRKRGHEL</sequence>
<proteinExistence type="predicted"/>
<dbReference type="Proteomes" id="UP000537592">
    <property type="component" value="Unassembled WGS sequence"/>
</dbReference>
<keyword evidence="1" id="KW-0732">Signal</keyword>
<evidence type="ECO:0000313" key="4">
    <source>
        <dbReference type="Proteomes" id="UP000537592"/>
    </source>
</evidence>
<gene>
    <name evidence="3" type="ORF">FHS81_000012</name>
</gene>
<name>A0A7W5Z0Y4_9HYPH</name>
<feature type="chain" id="PRO_5030668613" description="DUF2059 domain-containing protein" evidence="1">
    <location>
        <begin position="38"/>
        <end position="188"/>
    </location>
</feature>
<organism evidence="3 4">
    <name type="scientific">Pseudochelatococcus contaminans</name>
    <dbReference type="NCBI Taxonomy" id="1538103"/>
    <lineage>
        <taxon>Bacteria</taxon>
        <taxon>Pseudomonadati</taxon>
        <taxon>Pseudomonadota</taxon>
        <taxon>Alphaproteobacteria</taxon>
        <taxon>Hyphomicrobiales</taxon>
        <taxon>Chelatococcaceae</taxon>
        <taxon>Pseudochelatococcus</taxon>
    </lineage>
</organism>
<dbReference type="InterPro" id="IPR018637">
    <property type="entry name" value="DUF2059"/>
</dbReference>
<reference evidence="3 4" key="1">
    <citation type="submission" date="2020-08" db="EMBL/GenBank/DDBJ databases">
        <title>Genomic Encyclopedia of Type Strains, Phase IV (KMG-IV): sequencing the most valuable type-strain genomes for metagenomic binning, comparative biology and taxonomic classification.</title>
        <authorList>
            <person name="Goeker M."/>
        </authorList>
    </citation>
    <scope>NUCLEOTIDE SEQUENCE [LARGE SCALE GENOMIC DNA]</scope>
    <source>
        <strain evidence="3 4">DSM 28760</strain>
    </source>
</reference>
<protein>
    <recommendedName>
        <fullName evidence="2">DUF2059 domain-containing protein</fullName>
    </recommendedName>
</protein>
<dbReference type="AlphaFoldDB" id="A0A7W5Z0Y4"/>
<feature type="domain" description="DUF2059" evidence="2">
    <location>
        <begin position="116"/>
        <end position="169"/>
    </location>
</feature>
<evidence type="ECO:0000313" key="3">
    <source>
        <dbReference type="EMBL" id="MBB3807958.1"/>
    </source>
</evidence>
<dbReference type="Pfam" id="PF09832">
    <property type="entry name" value="DUF2059"/>
    <property type="match status" value="1"/>
</dbReference>
<evidence type="ECO:0000259" key="2">
    <source>
        <dbReference type="Pfam" id="PF09832"/>
    </source>
</evidence>
<feature type="signal peptide" evidence="1">
    <location>
        <begin position="1"/>
        <end position="37"/>
    </location>
</feature>
<accession>A0A7W5Z0Y4</accession>
<keyword evidence="4" id="KW-1185">Reference proteome</keyword>
<dbReference type="EMBL" id="JACICC010000001">
    <property type="protein sequence ID" value="MBB3807958.1"/>
    <property type="molecule type" value="Genomic_DNA"/>
</dbReference>
<evidence type="ECO:0000256" key="1">
    <source>
        <dbReference type="SAM" id="SignalP"/>
    </source>
</evidence>